<evidence type="ECO:0000256" key="5">
    <source>
        <dbReference type="ARBA" id="ARBA00022692"/>
    </source>
</evidence>
<feature type="transmembrane region" description="Helical" evidence="8">
    <location>
        <begin position="287"/>
        <end position="308"/>
    </location>
</feature>
<evidence type="ECO:0000256" key="3">
    <source>
        <dbReference type="ARBA" id="ARBA00022676"/>
    </source>
</evidence>
<dbReference type="PANTHER" id="PTHR33908">
    <property type="entry name" value="MANNOSYLTRANSFERASE YKCB-RELATED"/>
    <property type="match status" value="1"/>
</dbReference>
<evidence type="ECO:0000256" key="6">
    <source>
        <dbReference type="ARBA" id="ARBA00022989"/>
    </source>
</evidence>
<keyword evidence="2" id="KW-1003">Cell membrane</keyword>
<dbReference type="STRING" id="155974.SAMN04487818_11613"/>
<dbReference type="Proteomes" id="UP000199051">
    <property type="component" value="Unassembled WGS sequence"/>
</dbReference>
<feature type="transmembrane region" description="Helical" evidence="8">
    <location>
        <begin position="167"/>
        <end position="184"/>
    </location>
</feature>
<reference evidence="10" key="1">
    <citation type="submission" date="2016-10" db="EMBL/GenBank/DDBJ databases">
        <authorList>
            <person name="Varghese N."/>
            <person name="Submissions S."/>
        </authorList>
    </citation>
    <scope>NUCLEOTIDE SEQUENCE [LARGE SCALE GENOMIC DNA]</scope>
    <source>
        <strain evidence="10">DSM 44260</strain>
    </source>
</reference>
<accession>A0A1H9XJR2</accession>
<dbReference type="GO" id="GO:0016763">
    <property type="term" value="F:pentosyltransferase activity"/>
    <property type="evidence" value="ECO:0007669"/>
    <property type="project" value="TreeGrafter"/>
</dbReference>
<dbReference type="InterPro" id="IPR050297">
    <property type="entry name" value="LipidA_mod_glycosyltrf_83"/>
</dbReference>
<comment type="subcellular location">
    <subcellularLocation>
        <location evidence="1">Cell membrane</location>
        <topology evidence="1">Multi-pass membrane protein</topology>
    </subcellularLocation>
</comment>
<dbReference type="GO" id="GO:0005886">
    <property type="term" value="C:plasma membrane"/>
    <property type="evidence" value="ECO:0007669"/>
    <property type="project" value="UniProtKB-SubCell"/>
</dbReference>
<evidence type="ECO:0000256" key="7">
    <source>
        <dbReference type="ARBA" id="ARBA00023136"/>
    </source>
</evidence>
<feature type="transmembrane region" description="Helical" evidence="8">
    <location>
        <begin position="371"/>
        <end position="390"/>
    </location>
</feature>
<sequence length="575" mass="61287">MEPNPDEQSVPPVRRSGVLAGRVGAVAAIAAGTALIAAHGFVYGHWIMDDAAITFGYARNVADGYGPVLQPGLDPVEGYSNPVWMALLALGALVGLFDHGTIFGVPDYVLFPKALGIACCAGILTLFYFAAKVLTPRPRLATLLAGAALAAMPSFVIWIVSGLENPVYALFVTAVATVLVRAIAADRLLNWRTGALAGVLAAGAALSRPDGAIYAGAFGIVALLFLRRDRIKQTFVACVISVGAFAVPFGAYLGYRWFTFHRLVPNTAVAKDQPLPALEDLGKPSLLVGYVGWAAALLVVGLVAATLARRTPTRVQMAGLLVPLGLAVAAFCVLQADWMGEYRFATPIWTLGALIAGVSLTVVWDASRLRARALLALGLVVAAALASVQFEASARSWRMAAKTPLCIVVERDARTMNGIADILGRDGLSAGVIDLGGQSMASDLRLIDLAGLGDAKMAEYLGAADLQGLRDYTFTEAKPSIITFIGTWDTTLGFTTDARFDQDYYLVYQSAPPWPGILLSYNRVGFWVRKELVADQAQLARLRTYTHDRVEPILRENAVANRRDCGPVLRPGQTE</sequence>
<evidence type="ECO:0000256" key="4">
    <source>
        <dbReference type="ARBA" id="ARBA00022679"/>
    </source>
</evidence>
<evidence type="ECO:0000256" key="2">
    <source>
        <dbReference type="ARBA" id="ARBA00022475"/>
    </source>
</evidence>
<feature type="transmembrane region" description="Helical" evidence="8">
    <location>
        <begin position="20"/>
        <end position="43"/>
    </location>
</feature>
<feature type="transmembrane region" description="Helical" evidence="8">
    <location>
        <begin position="320"/>
        <end position="338"/>
    </location>
</feature>
<feature type="transmembrane region" description="Helical" evidence="8">
    <location>
        <begin position="110"/>
        <end position="131"/>
    </location>
</feature>
<evidence type="ECO:0000256" key="8">
    <source>
        <dbReference type="SAM" id="Phobius"/>
    </source>
</evidence>
<keyword evidence="10" id="KW-1185">Reference proteome</keyword>
<protein>
    <submittedName>
        <fullName evidence="9">Dolichyl-phosphate-mannose-protein mannosyltransferase</fullName>
    </submittedName>
</protein>
<feature type="transmembrane region" description="Helical" evidence="8">
    <location>
        <begin position="344"/>
        <end position="364"/>
    </location>
</feature>
<gene>
    <name evidence="9" type="ORF">SAMN04487818_11613</name>
</gene>
<organism evidence="9 10">
    <name type="scientific">Actinokineospora terrae</name>
    <dbReference type="NCBI Taxonomy" id="155974"/>
    <lineage>
        <taxon>Bacteria</taxon>
        <taxon>Bacillati</taxon>
        <taxon>Actinomycetota</taxon>
        <taxon>Actinomycetes</taxon>
        <taxon>Pseudonocardiales</taxon>
        <taxon>Pseudonocardiaceae</taxon>
        <taxon>Actinokineospora</taxon>
    </lineage>
</organism>
<keyword evidence="6 8" id="KW-1133">Transmembrane helix</keyword>
<feature type="transmembrane region" description="Helical" evidence="8">
    <location>
        <begin position="234"/>
        <end position="255"/>
    </location>
</feature>
<keyword evidence="4 9" id="KW-0808">Transferase</keyword>
<name>A0A1H9XJR2_9PSEU</name>
<feature type="transmembrane region" description="Helical" evidence="8">
    <location>
        <begin position="83"/>
        <end position="104"/>
    </location>
</feature>
<evidence type="ECO:0000256" key="1">
    <source>
        <dbReference type="ARBA" id="ARBA00004651"/>
    </source>
</evidence>
<dbReference type="EMBL" id="FOGI01000016">
    <property type="protein sequence ID" value="SES46372.1"/>
    <property type="molecule type" value="Genomic_DNA"/>
</dbReference>
<keyword evidence="7 8" id="KW-0472">Membrane</keyword>
<dbReference type="GO" id="GO:0009103">
    <property type="term" value="P:lipopolysaccharide biosynthetic process"/>
    <property type="evidence" value="ECO:0007669"/>
    <property type="project" value="UniProtKB-ARBA"/>
</dbReference>
<dbReference type="PANTHER" id="PTHR33908:SF11">
    <property type="entry name" value="MEMBRANE PROTEIN"/>
    <property type="match status" value="1"/>
</dbReference>
<feature type="transmembrane region" description="Helical" evidence="8">
    <location>
        <begin position="212"/>
        <end position="227"/>
    </location>
</feature>
<dbReference type="AlphaFoldDB" id="A0A1H9XJR2"/>
<keyword evidence="5 8" id="KW-0812">Transmembrane</keyword>
<evidence type="ECO:0000313" key="9">
    <source>
        <dbReference type="EMBL" id="SES46372.1"/>
    </source>
</evidence>
<evidence type="ECO:0000313" key="10">
    <source>
        <dbReference type="Proteomes" id="UP000199051"/>
    </source>
</evidence>
<feature type="transmembrane region" description="Helical" evidence="8">
    <location>
        <begin position="143"/>
        <end position="161"/>
    </location>
</feature>
<keyword evidence="3 9" id="KW-0328">Glycosyltransferase</keyword>
<proteinExistence type="predicted"/>